<dbReference type="SUPFAM" id="SSF51316">
    <property type="entry name" value="Mss4-like"/>
    <property type="match status" value="1"/>
</dbReference>
<keyword evidence="7" id="KW-1185">Reference proteome</keyword>
<dbReference type="Pfam" id="PF04828">
    <property type="entry name" value="GFA"/>
    <property type="match status" value="1"/>
</dbReference>
<dbReference type="InterPro" id="IPR011057">
    <property type="entry name" value="Mss4-like_sf"/>
</dbReference>
<dbReference type="GO" id="GO:0016846">
    <property type="term" value="F:carbon-sulfur lyase activity"/>
    <property type="evidence" value="ECO:0007669"/>
    <property type="project" value="InterPro"/>
</dbReference>
<dbReference type="PANTHER" id="PTHR33337">
    <property type="entry name" value="GFA DOMAIN-CONTAINING PROTEIN"/>
    <property type="match status" value="1"/>
</dbReference>
<dbReference type="Gene3D" id="3.90.1590.10">
    <property type="entry name" value="glutathione-dependent formaldehyde- activating enzyme (gfa)"/>
    <property type="match status" value="1"/>
</dbReference>
<keyword evidence="3" id="KW-0862">Zinc</keyword>
<comment type="similarity">
    <text evidence="1">Belongs to the Gfa family.</text>
</comment>
<feature type="domain" description="CENP-V/GFA" evidence="5">
    <location>
        <begin position="5"/>
        <end position="115"/>
    </location>
</feature>
<dbReference type="EMBL" id="PZKE01000001">
    <property type="protein sequence ID" value="PTE16325.1"/>
    <property type="molecule type" value="Genomic_DNA"/>
</dbReference>
<comment type="caution">
    <text evidence="6">The sequence shown here is derived from an EMBL/GenBank/DDBJ whole genome shotgun (WGS) entry which is preliminary data.</text>
</comment>
<evidence type="ECO:0000256" key="1">
    <source>
        <dbReference type="ARBA" id="ARBA00005495"/>
    </source>
</evidence>
<keyword evidence="2" id="KW-0479">Metal-binding</keyword>
<accession>A0A2T4JEH9</accession>
<sequence>MADKRSGRCLCGAVRVTVTDPEPHLNACHCSMCRRWTGLAFVTLDVPEGQIEIEGAEAVKAFTSSDWAQRCFCGICGSTLWYRLTAPGAPTDYYMAAGLLDDLSGLTLANEIYIDCKPEAFAFAGPTRQITEAEFLAMLPPPAAKE</sequence>
<evidence type="ECO:0000259" key="5">
    <source>
        <dbReference type="PROSITE" id="PS51891"/>
    </source>
</evidence>
<evidence type="ECO:0000256" key="3">
    <source>
        <dbReference type="ARBA" id="ARBA00022833"/>
    </source>
</evidence>
<evidence type="ECO:0000256" key="4">
    <source>
        <dbReference type="ARBA" id="ARBA00023239"/>
    </source>
</evidence>
<dbReference type="PROSITE" id="PS51891">
    <property type="entry name" value="CENP_V_GFA"/>
    <property type="match status" value="1"/>
</dbReference>
<name>A0A2T4JEH9_FUSBL</name>
<evidence type="ECO:0000313" key="7">
    <source>
        <dbReference type="Proteomes" id="UP000241362"/>
    </source>
</evidence>
<reference evidence="6 7" key="1">
    <citation type="submission" date="2018-03" db="EMBL/GenBank/DDBJ databases">
        <title>Rhodobacter blasticus.</title>
        <authorList>
            <person name="Meyer T.E."/>
            <person name="Miller S."/>
            <person name="Lodha T."/>
            <person name="Gandham S."/>
            <person name="Chintalapati S."/>
            <person name="Chintalapati V.R."/>
        </authorList>
    </citation>
    <scope>NUCLEOTIDE SEQUENCE [LARGE SCALE GENOMIC DNA]</scope>
    <source>
        <strain evidence="6 7">DSM 2131</strain>
    </source>
</reference>
<evidence type="ECO:0000256" key="2">
    <source>
        <dbReference type="ARBA" id="ARBA00022723"/>
    </source>
</evidence>
<gene>
    <name evidence="6" type="ORF">C5F44_00190</name>
</gene>
<proteinExistence type="inferred from homology"/>
<dbReference type="PANTHER" id="PTHR33337:SF40">
    <property type="entry name" value="CENP-V_GFA DOMAIN-CONTAINING PROTEIN-RELATED"/>
    <property type="match status" value="1"/>
</dbReference>
<evidence type="ECO:0000313" key="6">
    <source>
        <dbReference type="EMBL" id="PTE16325.1"/>
    </source>
</evidence>
<dbReference type="Proteomes" id="UP000241362">
    <property type="component" value="Unassembled WGS sequence"/>
</dbReference>
<dbReference type="AlphaFoldDB" id="A0A2T4JEH9"/>
<dbReference type="GO" id="GO:0046872">
    <property type="term" value="F:metal ion binding"/>
    <property type="evidence" value="ECO:0007669"/>
    <property type="project" value="UniProtKB-KW"/>
</dbReference>
<organism evidence="6 7">
    <name type="scientific">Fuscovulum blasticum DSM 2131</name>
    <dbReference type="NCBI Taxonomy" id="1188250"/>
    <lineage>
        <taxon>Bacteria</taxon>
        <taxon>Pseudomonadati</taxon>
        <taxon>Pseudomonadota</taxon>
        <taxon>Alphaproteobacteria</taxon>
        <taxon>Rhodobacterales</taxon>
        <taxon>Paracoccaceae</taxon>
        <taxon>Pseudogemmobacter</taxon>
    </lineage>
</organism>
<dbReference type="InterPro" id="IPR006913">
    <property type="entry name" value="CENP-V/GFA"/>
</dbReference>
<dbReference type="RefSeq" id="WP_107671490.1">
    <property type="nucleotide sequence ID" value="NZ_PZKE01000001.1"/>
</dbReference>
<protein>
    <submittedName>
        <fullName evidence="6">Aldehyde-activating protein</fullName>
    </submittedName>
</protein>
<keyword evidence="4" id="KW-0456">Lyase</keyword>